<keyword evidence="4" id="KW-1185">Reference proteome</keyword>
<dbReference type="FunCoup" id="A0A804HYQ5">
    <property type="interactions" value="1586"/>
</dbReference>
<dbReference type="Gramene" id="Ma02_t03070.1">
    <property type="protein sequence ID" value="Ma02_p03070.1"/>
    <property type="gene ID" value="Ma02_g03070"/>
</dbReference>
<feature type="transmembrane region" description="Helical" evidence="1">
    <location>
        <begin position="370"/>
        <end position="389"/>
    </location>
</feature>
<feature type="transmembrane region" description="Helical" evidence="1">
    <location>
        <begin position="323"/>
        <end position="350"/>
    </location>
</feature>
<dbReference type="PANTHER" id="PTHR35095:SF1">
    <property type="entry name" value="OS05G0143300 PROTEIN"/>
    <property type="match status" value="1"/>
</dbReference>
<evidence type="ECO:0000256" key="1">
    <source>
        <dbReference type="SAM" id="Phobius"/>
    </source>
</evidence>
<reference evidence="2" key="1">
    <citation type="submission" date="2021-03" db="EMBL/GenBank/DDBJ databases">
        <authorList>
            <consortium name="Genoscope - CEA"/>
            <person name="William W."/>
        </authorList>
    </citation>
    <scope>NUCLEOTIDE SEQUENCE</scope>
    <source>
        <strain evidence="2">Doubled-haploid Pahang</strain>
    </source>
</reference>
<evidence type="ECO:0000313" key="4">
    <source>
        <dbReference type="Proteomes" id="UP000012960"/>
    </source>
</evidence>
<dbReference type="OMA" id="EFDSTMM"/>
<name>A0A804HYQ5_MUSAM</name>
<dbReference type="Proteomes" id="UP000012960">
    <property type="component" value="Unplaced"/>
</dbReference>
<dbReference type="EnsemblPlants" id="Ma02_t03070.1">
    <property type="protein sequence ID" value="Ma02_p03070.1"/>
    <property type="gene ID" value="Ma02_g03070"/>
</dbReference>
<dbReference type="PANTHER" id="PTHR35095">
    <property type="entry name" value="OS05G0143300 PROTEIN"/>
    <property type="match status" value="1"/>
</dbReference>
<keyword evidence="1" id="KW-0812">Transmembrane</keyword>
<organism evidence="3 4">
    <name type="scientific">Musa acuminata subsp. malaccensis</name>
    <name type="common">Wild banana</name>
    <name type="synonym">Musa malaccensis</name>
    <dbReference type="NCBI Taxonomy" id="214687"/>
    <lineage>
        <taxon>Eukaryota</taxon>
        <taxon>Viridiplantae</taxon>
        <taxon>Streptophyta</taxon>
        <taxon>Embryophyta</taxon>
        <taxon>Tracheophyta</taxon>
        <taxon>Spermatophyta</taxon>
        <taxon>Magnoliopsida</taxon>
        <taxon>Liliopsida</taxon>
        <taxon>Zingiberales</taxon>
        <taxon>Musaceae</taxon>
        <taxon>Musa</taxon>
    </lineage>
</organism>
<dbReference type="AlphaFoldDB" id="A0A804HYQ5"/>
<dbReference type="EMBL" id="HG996467">
    <property type="protein sequence ID" value="CAG1860944.1"/>
    <property type="molecule type" value="Genomic_DNA"/>
</dbReference>
<evidence type="ECO:0000313" key="2">
    <source>
        <dbReference type="EMBL" id="CAG1860944.1"/>
    </source>
</evidence>
<protein>
    <submittedName>
        <fullName evidence="2">(wild Malaysian banana) hypothetical protein</fullName>
    </submittedName>
</protein>
<keyword evidence="1" id="KW-0472">Membrane</keyword>
<sequence>MELSLVASAAFLPALVCQEHHRGSKEFQTLLPLHGRKQDPSRSVSIEFNGQHFENFQQSMPLLLQKTKLARLSQMIGKPVLVDVQGSHLDSVLLSFGIVEKCMKNEKILKLLAEGEDLAASLLSEVMTLDVLPSPHLDDKLSLHEAEMDDSWDPLHIQKQIYTPKPLLYFVGNSSDTKYYMVHPDGRLLFADSAAQMEDLLSIVTEFNLPKRTIVGSKQLLLVPYFTSLDNTKLKMLPKKKKNQKVGRDLYKRNYFHACESLLSVILDKGSSKSVLSLKKSASAISHLLTQISAGIAGTGLAVILSVLCKLAWGRSPFCFSRLFHTAFGFGLFWLSCAINGLRHTIIYISRNSIRLNLEEEETTSMVKRSMNKILFRAAILVAVALFRFA</sequence>
<reference evidence="3" key="2">
    <citation type="submission" date="2021-05" db="UniProtKB">
        <authorList>
            <consortium name="EnsemblPlants"/>
        </authorList>
    </citation>
    <scope>IDENTIFICATION</scope>
    <source>
        <strain evidence="3">subsp. malaccensis</strain>
    </source>
</reference>
<evidence type="ECO:0000313" key="3">
    <source>
        <dbReference type="EnsemblPlants" id="Ma02_p03070.1"/>
    </source>
</evidence>
<keyword evidence="1" id="KW-1133">Transmembrane helix</keyword>
<proteinExistence type="predicted"/>
<accession>A0A804HYQ5</accession>
<gene>
    <name evidence="2" type="ORF">GSMUA_58380.1</name>
</gene>
<dbReference type="InParanoid" id="A0A804HYQ5"/>